<sequence>MASALYAPAATAAPKDAPAVAAPAVSSGTTASADNILGDVLSNLDGVLEAVVGARVTAWWIPGQHTAEVGAELPIQKIGSVLTLGDGSFTLPLRSTQKMVQEAAANGGVHQPRARRAR</sequence>
<keyword evidence="2" id="KW-1185">Reference proteome</keyword>
<evidence type="ECO:0000313" key="2">
    <source>
        <dbReference type="Proteomes" id="UP001597229"/>
    </source>
</evidence>
<proteinExistence type="predicted"/>
<dbReference type="Proteomes" id="UP001597229">
    <property type="component" value="Unassembled WGS sequence"/>
</dbReference>
<comment type="caution">
    <text evidence="1">The sequence shown here is derived from an EMBL/GenBank/DDBJ whole genome shotgun (WGS) entry which is preliminary data.</text>
</comment>
<protein>
    <submittedName>
        <fullName evidence="1">Uncharacterized protein</fullName>
    </submittedName>
</protein>
<dbReference type="RefSeq" id="WP_367919939.1">
    <property type="nucleotide sequence ID" value="NZ_BAABAC010000024.1"/>
</dbReference>
<name>A0ABW3W522_9ACTN</name>
<accession>A0ABW3W522</accession>
<dbReference type="EMBL" id="JBHTLX010000021">
    <property type="protein sequence ID" value="MFD1249600.1"/>
    <property type="molecule type" value="Genomic_DNA"/>
</dbReference>
<gene>
    <name evidence="1" type="ORF">ACFQ3F_17505</name>
</gene>
<reference evidence="2" key="1">
    <citation type="journal article" date="2019" name="Int. J. Syst. Evol. Microbiol.">
        <title>The Global Catalogue of Microorganisms (GCM) 10K type strain sequencing project: providing services to taxonomists for standard genome sequencing and annotation.</title>
        <authorList>
            <consortium name="The Broad Institute Genomics Platform"/>
            <consortium name="The Broad Institute Genome Sequencing Center for Infectious Disease"/>
            <person name="Wu L."/>
            <person name="Ma J."/>
        </authorList>
    </citation>
    <scope>NUCLEOTIDE SEQUENCE [LARGE SCALE GENOMIC DNA]</scope>
    <source>
        <strain evidence="2">CCUG 52478</strain>
    </source>
</reference>
<evidence type="ECO:0000313" key="1">
    <source>
        <dbReference type="EMBL" id="MFD1249600.1"/>
    </source>
</evidence>
<organism evidence="1 2">
    <name type="scientific">Nocardioides ginsengisoli</name>
    <dbReference type="NCBI Taxonomy" id="363868"/>
    <lineage>
        <taxon>Bacteria</taxon>
        <taxon>Bacillati</taxon>
        <taxon>Actinomycetota</taxon>
        <taxon>Actinomycetes</taxon>
        <taxon>Propionibacteriales</taxon>
        <taxon>Nocardioidaceae</taxon>
        <taxon>Nocardioides</taxon>
    </lineage>
</organism>